<comment type="similarity">
    <text evidence="12">Belongs to the SecD/SecF family. SecF subfamily.</text>
</comment>
<name>A0A938XVC6_9FIRM</name>
<dbReference type="EMBL" id="JAFBDQ010000004">
    <property type="protein sequence ID" value="MBM7556277.1"/>
    <property type="molecule type" value="Genomic_DNA"/>
</dbReference>
<comment type="caution">
    <text evidence="14">The sequence shown here is derived from an EMBL/GenBank/DDBJ whole genome shotgun (WGS) entry which is preliminary data.</text>
</comment>
<dbReference type="PANTHER" id="PTHR30081:SF8">
    <property type="entry name" value="PROTEIN TRANSLOCASE SUBUNIT SECF"/>
    <property type="match status" value="1"/>
</dbReference>
<sequence>MDIIAKRKLWFIISGVLLVIGIVAILTQGLNLGIDFTGGTIMQFSFDEQVPNSEIREILSDSGITKDSVVQQTENNGVQFKTAKLSQDQVVNIQNKIEEKYPSAEMLRTAAVGPTIGQELKANAIKALIIAAIAIVIYISVRFEFRFAMAAILALLHDVFIVLGAFAILGREINSPFVAALLTIVGYSINDTIVIFDRIREKMHYSKRDTFEGLTNQALLDTLPRSINTSATTLLPILAILFLGGTTIQTFMVALLIGMLSGTYSSIFVASPILVEWNERKEIKI</sequence>
<evidence type="ECO:0000256" key="6">
    <source>
        <dbReference type="ARBA" id="ARBA00022989"/>
    </source>
</evidence>
<keyword evidence="15" id="KW-1185">Reference proteome</keyword>
<protein>
    <recommendedName>
        <fullName evidence="12">Protein-export membrane protein SecF</fullName>
    </recommendedName>
</protein>
<dbReference type="GO" id="GO:0043952">
    <property type="term" value="P:protein transport by the Sec complex"/>
    <property type="evidence" value="ECO:0007669"/>
    <property type="project" value="UniProtKB-UniRule"/>
</dbReference>
<dbReference type="RefSeq" id="WP_204701027.1">
    <property type="nucleotide sequence ID" value="NZ_JAFBDQ010000004.1"/>
</dbReference>
<dbReference type="Pfam" id="PF02355">
    <property type="entry name" value="SecD_SecF_C"/>
    <property type="match status" value="1"/>
</dbReference>
<dbReference type="GO" id="GO:0005886">
    <property type="term" value="C:plasma membrane"/>
    <property type="evidence" value="ECO:0007669"/>
    <property type="project" value="UniProtKB-SubCell"/>
</dbReference>
<evidence type="ECO:0000256" key="7">
    <source>
        <dbReference type="ARBA" id="ARBA00023010"/>
    </source>
</evidence>
<evidence type="ECO:0000313" key="14">
    <source>
        <dbReference type="EMBL" id="MBM7556277.1"/>
    </source>
</evidence>
<dbReference type="InterPro" id="IPR022646">
    <property type="entry name" value="SecD/SecF_CS"/>
</dbReference>
<dbReference type="Pfam" id="PF07549">
    <property type="entry name" value="Sec_GG"/>
    <property type="match status" value="1"/>
</dbReference>
<evidence type="ECO:0000256" key="1">
    <source>
        <dbReference type="ARBA" id="ARBA00004651"/>
    </source>
</evidence>
<feature type="transmembrane region" description="Helical" evidence="12">
    <location>
        <begin position="251"/>
        <end position="275"/>
    </location>
</feature>
<evidence type="ECO:0000256" key="2">
    <source>
        <dbReference type="ARBA" id="ARBA00022448"/>
    </source>
</evidence>
<dbReference type="PRINTS" id="PR01755">
    <property type="entry name" value="SECFTRNLCASE"/>
</dbReference>
<dbReference type="AlphaFoldDB" id="A0A938XVC6"/>
<feature type="transmembrane region" description="Helical" evidence="12">
    <location>
        <begin position="124"/>
        <end position="141"/>
    </location>
</feature>
<feature type="transmembrane region" description="Helical" evidence="12">
    <location>
        <begin position="227"/>
        <end position="245"/>
    </location>
</feature>
<gene>
    <name evidence="12" type="primary">secF</name>
    <name evidence="14" type="ORF">JOC47_001113</name>
</gene>
<dbReference type="InterPro" id="IPR022645">
    <property type="entry name" value="SecD/SecF_bac"/>
</dbReference>
<evidence type="ECO:0000313" key="15">
    <source>
        <dbReference type="Proteomes" id="UP000774000"/>
    </source>
</evidence>
<dbReference type="HAMAP" id="MF_01464_B">
    <property type="entry name" value="SecF_B"/>
    <property type="match status" value="1"/>
</dbReference>
<reference evidence="14" key="1">
    <citation type="submission" date="2021-01" db="EMBL/GenBank/DDBJ databases">
        <title>Genomic Encyclopedia of Type Strains, Phase IV (KMG-IV): sequencing the most valuable type-strain genomes for metagenomic binning, comparative biology and taxonomic classification.</title>
        <authorList>
            <person name="Goeker M."/>
        </authorList>
    </citation>
    <scope>NUCLEOTIDE SEQUENCE</scope>
    <source>
        <strain evidence="14">DSM 23230</strain>
    </source>
</reference>
<keyword evidence="8 12" id="KW-0472">Membrane</keyword>
<keyword evidence="5 12" id="KW-0653">Protein transport</keyword>
<dbReference type="InterPro" id="IPR048634">
    <property type="entry name" value="SecD_SecF_C"/>
</dbReference>
<feature type="transmembrane region" description="Helical" evidence="12">
    <location>
        <begin position="9"/>
        <end position="30"/>
    </location>
</feature>
<comment type="function">
    <text evidence="9 12">Part of the Sec protein translocase complex. Interacts with the SecYEG preprotein conducting channel. SecDF uses the proton motive force (PMF) to complete protein translocation after the ATP-dependent function of SecA.</text>
</comment>
<dbReference type="GO" id="GO:0015450">
    <property type="term" value="F:protein-transporting ATPase activity"/>
    <property type="evidence" value="ECO:0007669"/>
    <property type="project" value="InterPro"/>
</dbReference>
<dbReference type="Gene3D" id="1.20.1640.10">
    <property type="entry name" value="Multidrug efflux transporter AcrB transmembrane domain"/>
    <property type="match status" value="1"/>
</dbReference>
<keyword evidence="4 12" id="KW-0812">Transmembrane</keyword>
<accession>A0A938XVC6</accession>
<evidence type="ECO:0000256" key="10">
    <source>
        <dbReference type="ARBA" id="ARBA00060856"/>
    </source>
</evidence>
<dbReference type="GO" id="GO:0065002">
    <property type="term" value="P:intracellular protein transmembrane transport"/>
    <property type="evidence" value="ECO:0007669"/>
    <property type="project" value="UniProtKB-UniRule"/>
</dbReference>
<evidence type="ECO:0000256" key="9">
    <source>
        <dbReference type="ARBA" id="ARBA00059018"/>
    </source>
</evidence>
<dbReference type="SUPFAM" id="SSF82866">
    <property type="entry name" value="Multidrug efflux transporter AcrB transmembrane domain"/>
    <property type="match status" value="1"/>
</dbReference>
<dbReference type="GO" id="GO:0006605">
    <property type="term" value="P:protein targeting"/>
    <property type="evidence" value="ECO:0007669"/>
    <property type="project" value="UniProtKB-UniRule"/>
</dbReference>
<dbReference type="InterPro" id="IPR022813">
    <property type="entry name" value="SecD/SecF_arch_bac"/>
</dbReference>
<dbReference type="InterPro" id="IPR055344">
    <property type="entry name" value="SecD_SecF_C_bact"/>
</dbReference>
<dbReference type="PANTHER" id="PTHR30081">
    <property type="entry name" value="PROTEIN-EXPORT MEMBRANE PROTEIN SEC"/>
    <property type="match status" value="1"/>
</dbReference>
<evidence type="ECO:0000259" key="13">
    <source>
        <dbReference type="Pfam" id="PF02355"/>
    </source>
</evidence>
<comment type="similarity">
    <text evidence="11">In the N-terminal section; belongs to the SecD/SecF family. SecD subfamily.</text>
</comment>
<feature type="transmembrane region" description="Helical" evidence="12">
    <location>
        <begin position="175"/>
        <end position="196"/>
    </location>
</feature>
<evidence type="ECO:0000256" key="12">
    <source>
        <dbReference type="HAMAP-Rule" id="MF_01464"/>
    </source>
</evidence>
<keyword evidence="7 12" id="KW-0811">Translocation</keyword>
<organism evidence="14 15">
    <name type="scientific">Halanaerobacter jeridensis</name>
    <dbReference type="NCBI Taxonomy" id="706427"/>
    <lineage>
        <taxon>Bacteria</taxon>
        <taxon>Bacillati</taxon>
        <taxon>Bacillota</taxon>
        <taxon>Clostridia</taxon>
        <taxon>Halanaerobiales</taxon>
        <taxon>Halobacteroidaceae</taxon>
        <taxon>Halanaerobacter</taxon>
    </lineage>
</organism>
<keyword evidence="6 12" id="KW-1133">Transmembrane helix</keyword>
<proteinExistence type="inferred from homology"/>
<feature type="transmembrane region" description="Helical" evidence="12">
    <location>
        <begin position="148"/>
        <end position="169"/>
    </location>
</feature>
<dbReference type="FunFam" id="1.20.1640.10:FF:000024">
    <property type="entry name" value="Multifunctional fusion protein"/>
    <property type="match status" value="1"/>
</dbReference>
<evidence type="ECO:0000256" key="8">
    <source>
        <dbReference type="ARBA" id="ARBA00023136"/>
    </source>
</evidence>
<feature type="domain" description="Protein export membrane protein SecD/SecF C-terminal" evidence="13">
    <location>
        <begin position="94"/>
        <end position="279"/>
    </location>
</feature>
<dbReference type="NCBIfam" id="TIGR00966">
    <property type="entry name" value="transloc_SecF"/>
    <property type="match status" value="1"/>
</dbReference>
<evidence type="ECO:0000256" key="4">
    <source>
        <dbReference type="ARBA" id="ARBA00022692"/>
    </source>
</evidence>
<dbReference type="InterPro" id="IPR005665">
    <property type="entry name" value="SecF_bac"/>
</dbReference>
<dbReference type="NCBIfam" id="TIGR00916">
    <property type="entry name" value="2A0604s01"/>
    <property type="match status" value="1"/>
</dbReference>
<keyword evidence="2 12" id="KW-0813">Transport</keyword>
<evidence type="ECO:0000256" key="3">
    <source>
        <dbReference type="ARBA" id="ARBA00022475"/>
    </source>
</evidence>
<comment type="similarity">
    <text evidence="10">In the C-terminal section; belongs to the SecD/SecF family. SecF subfamily.</text>
</comment>
<evidence type="ECO:0000256" key="5">
    <source>
        <dbReference type="ARBA" id="ARBA00022927"/>
    </source>
</evidence>
<comment type="subcellular location">
    <subcellularLocation>
        <location evidence="1 12">Cell membrane</location>
        <topology evidence="1 12">Multi-pass membrane protein</topology>
    </subcellularLocation>
</comment>
<keyword evidence="3 12" id="KW-1003">Cell membrane</keyword>
<evidence type="ECO:0000256" key="11">
    <source>
        <dbReference type="ARBA" id="ARBA00061053"/>
    </source>
</evidence>
<dbReference type="Proteomes" id="UP000774000">
    <property type="component" value="Unassembled WGS sequence"/>
</dbReference>
<comment type="subunit">
    <text evidence="12">Forms a complex with SecD. Part of the essential Sec protein translocation apparatus which comprises SecA, SecYEG and auxiliary proteins SecDF. Other proteins may also be involved.</text>
</comment>